<protein>
    <submittedName>
        <fullName evidence="1">Uncharacterized protein</fullName>
    </submittedName>
</protein>
<reference evidence="2" key="1">
    <citation type="journal article" date="2019" name="Int. J. Syst. Evol. Microbiol.">
        <title>The Global Catalogue of Microorganisms (GCM) 10K type strain sequencing project: providing services to taxonomists for standard genome sequencing and annotation.</title>
        <authorList>
            <consortium name="The Broad Institute Genomics Platform"/>
            <consortium name="The Broad Institute Genome Sequencing Center for Infectious Disease"/>
            <person name="Wu L."/>
            <person name="Ma J."/>
        </authorList>
    </citation>
    <scope>NUCLEOTIDE SEQUENCE [LARGE SCALE GENOMIC DNA]</scope>
    <source>
        <strain evidence="2">JCM 17714</strain>
    </source>
</reference>
<comment type="caution">
    <text evidence="1">The sequence shown here is derived from an EMBL/GenBank/DDBJ whole genome shotgun (WGS) entry which is preliminary data.</text>
</comment>
<gene>
    <name evidence="1" type="ORF">GCM10023262_13430</name>
</gene>
<proteinExistence type="predicted"/>
<dbReference type="Proteomes" id="UP001501699">
    <property type="component" value="Unassembled WGS sequence"/>
</dbReference>
<keyword evidence="2" id="KW-1185">Reference proteome</keyword>
<evidence type="ECO:0000313" key="1">
    <source>
        <dbReference type="EMBL" id="GAA4665755.1"/>
    </source>
</evidence>
<dbReference type="RefSeq" id="WP_345119351.1">
    <property type="nucleotide sequence ID" value="NZ_BAABJA010000011.1"/>
</dbReference>
<name>A0ABP8VMA3_9HYPH</name>
<organism evidence="1 2">
    <name type="scientific">Bartonella pachyuromydis</name>
    <dbReference type="NCBI Taxonomy" id="931097"/>
    <lineage>
        <taxon>Bacteria</taxon>
        <taxon>Pseudomonadati</taxon>
        <taxon>Pseudomonadota</taxon>
        <taxon>Alphaproteobacteria</taxon>
        <taxon>Hyphomicrobiales</taxon>
        <taxon>Bartonellaceae</taxon>
        <taxon>Bartonella</taxon>
    </lineage>
</organism>
<sequence length="74" mass="8046">MLYAFLLGSYRSLHKIACKAQVPEVARNVQTYRGLEGQNAPDSDGGQFSDAGEFRGAGIVESKAITVQREQSAR</sequence>
<accession>A0ABP8VMA3</accession>
<evidence type="ECO:0000313" key="2">
    <source>
        <dbReference type="Proteomes" id="UP001501699"/>
    </source>
</evidence>
<dbReference type="EMBL" id="BAABJA010000011">
    <property type="protein sequence ID" value="GAA4665755.1"/>
    <property type="molecule type" value="Genomic_DNA"/>
</dbReference>